<dbReference type="GO" id="GO:0032469">
    <property type="term" value="P:endoplasmic reticulum calcium ion homeostasis"/>
    <property type="evidence" value="ECO:0007669"/>
    <property type="project" value="InterPro"/>
</dbReference>
<dbReference type="GO" id="GO:0016020">
    <property type="term" value="C:membrane"/>
    <property type="evidence" value="ECO:0007669"/>
    <property type="project" value="UniProtKB-SubCell"/>
</dbReference>
<evidence type="ECO:0000256" key="2">
    <source>
        <dbReference type="ARBA" id="ARBA00022692"/>
    </source>
</evidence>
<accession>A0A1G4KHE7</accession>
<dbReference type="AlphaFoldDB" id="A0A1G4KHE7"/>
<reference evidence="8" key="1">
    <citation type="submission" date="2016-03" db="EMBL/GenBank/DDBJ databases">
        <authorList>
            <person name="Devillers Hugo."/>
        </authorList>
    </citation>
    <scope>NUCLEOTIDE SEQUENCE [LARGE SCALE GENOMIC DNA]</scope>
</reference>
<feature type="region of interest" description="Disordered" evidence="5">
    <location>
        <begin position="368"/>
        <end position="410"/>
    </location>
</feature>
<evidence type="ECO:0000313" key="7">
    <source>
        <dbReference type="EMBL" id="SCV03987.1"/>
    </source>
</evidence>
<dbReference type="GO" id="GO:0005783">
    <property type="term" value="C:endoplasmic reticulum"/>
    <property type="evidence" value="ECO:0007669"/>
    <property type="project" value="InterPro"/>
</dbReference>
<dbReference type="EMBL" id="LT598480">
    <property type="protein sequence ID" value="SCV03987.1"/>
    <property type="molecule type" value="Genomic_DNA"/>
</dbReference>
<evidence type="ECO:0000256" key="1">
    <source>
        <dbReference type="ARBA" id="ARBA00004167"/>
    </source>
</evidence>
<evidence type="ECO:0000256" key="5">
    <source>
        <dbReference type="SAM" id="MobiDB-lite"/>
    </source>
</evidence>
<dbReference type="Pfam" id="PF07946">
    <property type="entry name" value="CCDC47"/>
    <property type="match status" value="1"/>
</dbReference>
<evidence type="ECO:0000313" key="8">
    <source>
        <dbReference type="Proteomes" id="UP000191144"/>
    </source>
</evidence>
<name>A0A1G4KHE7_9SACH</name>
<dbReference type="GO" id="GO:0005509">
    <property type="term" value="F:calcium ion binding"/>
    <property type="evidence" value="ECO:0007669"/>
    <property type="project" value="InterPro"/>
</dbReference>
<protein>
    <submittedName>
        <fullName evidence="7">LAME_0H14840g1_1</fullName>
    </submittedName>
</protein>
<dbReference type="InterPro" id="IPR012879">
    <property type="entry name" value="CCDC47"/>
</dbReference>
<evidence type="ECO:0000256" key="3">
    <source>
        <dbReference type="ARBA" id="ARBA00022989"/>
    </source>
</evidence>
<sequence>MSILGPLVKVADAINALNAKYTALTFQEQKALTVMERVRFYNWTFEFWALGLLALIYVFHVIGTKLNKNRADNIFAALTQCFDELAFAKVGFSTRTSKNQPFVAEKNNTWFTSFATGRSCVESITVRARLLARFNPLSIVMEKALGMFFPSLVASDMDEFVDITIKANGVYVASTTADLPKSPNDAAAVLSKFKFIASIVNKSDMTKARENNYYLSLTHTSESEKLPLEYVYMSENKQLNSVFDHYGGATLKPLLSESARFLSFLAFTDLPETKPISDKLWERYQQPRCVIRTKVVTSAADTACLNKLVKAAVAIVDAATQDYVQNPVKAFVTNDMLKRSANLRSQELAKIVKVMKQAERELLQEKKQELEREKRRESRNKLSGEEQDKAEQKMRERRERRQRNKQKMRM</sequence>
<evidence type="ECO:0000256" key="6">
    <source>
        <dbReference type="SAM" id="Phobius"/>
    </source>
</evidence>
<keyword evidence="4 6" id="KW-0472">Membrane</keyword>
<dbReference type="PANTHER" id="PTHR12883">
    <property type="entry name" value="ADIPOCYTE-SPECIFIC PROTEIN 4-RELATED"/>
    <property type="match status" value="1"/>
</dbReference>
<organism evidence="7 8">
    <name type="scientific">Lachancea meyersii CBS 8951</name>
    <dbReference type="NCBI Taxonomy" id="1266667"/>
    <lineage>
        <taxon>Eukaryota</taxon>
        <taxon>Fungi</taxon>
        <taxon>Dikarya</taxon>
        <taxon>Ascomycota</taxon>
        <taxon>Saccharomycotina</taxon>
        <taxon>Saccharomycetes</taxon>
        <taxon>Saccharomycetales</taxon>
        <taxon>Saccharomycetaceae</taxon>
        <taxon>Lachancea</taxon>
    </lineage>
</organism>
<comment type="subcellular location">
    <subcellularLocation>
        <location evidence="1">Membrane</location>
        <topology evidence="1">Single-pass membrane protein</topology>
    </subcellularLocation>
</comment>
<keyword evidence="3 6" id="KW-1133">Transmembrane helix</keyword>
<evidence type="ECO:0000256" key="4">
    <source>
        <dbReference type="ARBA" id="ARBA00023136"/>
    </source>
</evidence>
<dbReference type="PANTHER" id="PTHR12883:SF0">
    <property type="entry name" value="PAT COMPLEX SUBUNIT CCDC47"/>
    <property type="match status" value="1"/>
</dbReference>
<keyword evidence="2 6" id="KW-0812">Transmembrane</keyword>
<dbReference type="Proteomes" id="UP000191144">
    <property type="component" value="Chromosome H"/>
</dbReference>
<feature type="compositionally biased region" description="Basic residues" evidence="5">
    <location>
        <begin position="400"/>
        <end position="410"/>
    </location>
</feature>
<gene>
    <name evidence="7" type="ORF">LAME_0H14840G</name>
</gene>
<dbReference type="OrthoDB" id="10039147at2759"/>
<feature type="compositionally biased region" description="Basic and acidic residues" evidence="5">
    <location>
        <begin position="368"/>
        <end position="399"/>
    </location>
</feature>
<proteinExistence type="predicted"/>
<feature type="transmembrane region" description="Helical" evidence="6">
    <location>
        <begin position="40"/>
        <end position="62"/>
    </location>
</feature>
<keyword evidence="8" id="KW-1185">Reference proteome</keyword>